<proteinExistence type="inferred from homology"/>
<protein>
    <submittedName>
        <fullName evidence="5">Aldehyde-activating protein</fullName>
    </submittedName>
</protein>
<comment type="caution">
    <text evidence="5">The sequence shown here is derived from an EMBL/GenBank/DDBJ whole genome shotgun (WGS) entry which is preliminary data.</text>
</comment>
<name>A0A917A643_9RHOB</name>
<keyword evidence="3" id="KW-0862">Zinc</keyword>
<dbReference type="RefSeq" id="WP_188477322.1">
    <property type="nucleotide sequence ID" value="NZ_BMFJ01000001.1"/>
</dbReference>
<keyword evidence="6" id="KW-1185">Reference proteome</keyword>
<evidence type="ECO:0000256" key="3">
    <source>
        <dbReference type="ARBA" id="ARBA00022833"/>
    </source>
</evidence>
<dbReference type="InterPro" id="IPR011057">
    <property type="entry name" value="Mss4-like_sf"/>
</dbReference>
<dbReference type="InterPro" id="IPR006913">
    <property type="entry name" value="CENP-V/GFA"/>
</dbReference>
<evidence type="ECO:0000256" key="1">
    <source>
        <dbReference type="ARBA" id="ARBA00005495"/>
    </source>
</evidence>
<evidence type="ECO:0000313" key="6">
    <source>
        <dbReference type="Proteomes" id="UP000612855"/>
    </source>
</evidence>
<sequence>MSGEKRLSCHCGAVELTVRLADGLFGARRCNCSFCRRRGAVTVTAAPGGIEVTRGADNLTLYQWGSLSAQHYFCRTCGIYTHHRRRGDSEEWAVNMGALEDVDPSDHGPFPWFPGRDVPL</sequence>
<organism evidence="5 6">
    <name type="scientific">Primorskyibacter flagellatus</name>
    <dbReference type="NCBI Taxonomy" id="1387277"/>
    <lineage>
        <taxon>Bacteria</taxon>
        <taxon>Pseudomonadati</taxon>
        <taxon>Pseudomonadota</taxon>
        <taxon>Alphaproteobacteria</taxon>
        <taxon>Rhodobacterales</taxon>
        <taxon>Roseobacteraceae</taxon>
        <taxon>Primorskyibacter</taxon>
    </lineage>
</organism>
<accession>A0A917A643</accession>
<dbReference type="Gene3D" id="2.170.150.70">
    <property type="match status" value="1"/>
</dbReference>
<dbReference type="PANTHER" id="PTHR28620">
    <property type="entry name" value="CENTROMERE PROTEIN V"/>
    <property type="match status" value="1"/>
</dbReference>
<evidence type="ECO:0000313" key="5">
    <source>
        <dbReference type="EMBL" id="GGE30453.1"/>
    </source>
</evidence>
<dbReference type="SUPFAM" id="SSF51316">
    <property type="entry name" value="Mss4-like"/>
    <property type="match status" value="1"/>
</dbReference>
<dbReference type="GO" id="GO:0016846">
    <property type="term" value="F:carbon-sulfur lyase activity"/>
    <property type="evidence" value="ECO:0007669"/>
    <property type="project" value="InterPro"/>
</dbReference>
<comment type="similarity">
    <text evidence="1">Belongs to the Gfa family.</text>
</comment>
<dbReference type="GO" id="GO:0046872">
    <property type="term" value="F:metal ion binding"/>
    <property type="evidence" value="ECO:0007669"/>
    <property type="project" value="UniProtKB-KW"/>
</dbReference>
<feature type="domain" description="CENP-V/GFA" evidence="4">
    <location>
        <begin position="1"/>
        <end position="113"/>
    </location>
</feature>
<dbReference type="EMBL" id="BMFJ01000001">
    <property type="protein sequence ID" value="GGE30453.1"/>
    <property type="molecule type" value="Genomic_DNA"/>
</dbReference>
<dbReference type="Proteomes" id="UP000612855">
    <property type="component" value="Unassembled WGS sequence"/>
</dbReference>
<dbReference type="PROSITE" id="PS51891">
    <property type="entry name" value="CENP_V_GFA"/>
    <property type="match status" value="1"/>
</dbReference>
<dbReference type="PANTHER" id="PTHR28620:SF1">
    <property type="entry name" value="CENP-V_GFA DOMAIN-CONTAINING PROTEIN"/>
    <property type="match status" value="1"/>
</dbReference>
<evidence type="ECO:0000259" key="4">
    <source>
        <dbReference type="PROSITE" id="PS51891"/>
    </source>
</evidence>
<dbReference type="Pfam" id="PF04828">
    <property type="entry name" value="GFA"/>
    <property type="match status" value="1"/>
</dbReference>
<evidence type="ECO:0000256" key="2">
    <source>
        <dbReference type="ARBA" id="ARBA00022723"/>
    </source>
</evidence>
<gene>
    <name evidence="5" type="ORF">GCM10011360_18080</name>
</gene>
<keyword evidence="2" id="KW-0479">Metal-binding</keyword>
<reference evidence="6" key="1">
    <citation type="journal article" date="2019" name="Int. J. Syst. Evol. Microbiol.">
        <title>The Global Catalogue of Microorganisms (GCM) 10K type strain sequencing project: providing services to taxonomists for standard genome sequencing and annotation.</title>
        <authorList>
            <consortium name="The Broad Institute Genomics Platform"/>
            <consortium name="The Broad Institute Genome Sequencing Center for Infectious Disease"/>
            <person name="Wu L."/>
            <person name="Ma J."/>
        </authorList>
    </citation>
    <scope>NUCLEOTIDE SEQUENCE [LARGE SCALE GENOMIC DNA]</scope>
    <source>
        <strain evidence="6">CGMCC 1.12664</strain>
    </source>
</reference>
<dbReference type="AlphaFoldDB" id="A0A917A643"/>
<dbReference type="InterPro" id="IPR052355">
    <property type="entry name" value="CENP-V-like"/>
</dbReference>